<evidence type="ECO:0000256" key="1">
    <source>
        <dbReference type="ARBA" id="ARBA00038310"/>
    </source>
</evidence>
<dbReference type="RefSeq" id="WP_167079756.1">
    <property type="nucleotide sequence ID" value="NZ_BAAADC010000001.1"/>
</dbReference>
<evidence type="ECO:0000313" key="3">
    <source>
        <dbReference type="EMBL" id="NIK86753.1"/>
    </source>
</evidence>
<comment type="similarity">
    <text evidence="1">Belongs to the metallo-dependent hydrolases superfamily.</text>
</comment>
<accession>A0A846MTS3</accession>
<dbReference type="Proteomes" id="UP000570514">
    <property type="component" value="Unassembled WGS sequence"/>
</dbReference>
<dbReference type="InterPro" id="IPR052350">
    <property type="entry name" value="Metallo-dep_Lactonases"/>
</dbReference>
<keyword evidence="4" id="KW-1185">Reference proteome</keyword>
<sequence>MLIDAHQHFWNPDRGDYGWLSGPFAPIRRIFTPDDLSPELAANGVNATVLVQTWSSVDETRAFLTLASATPFIAGVVGWVDLTAANVADVIAELKAGQGGTYLVGIRHQVHDEPDADWLLRPDVRRGLQAVADHGLVYDLLLKPRELPAALKTVQAFPHLRFVIDHIAKPDIRGHGFSAWAELMAPFAAERGHVWCKLSGMVTEADWENWTLVDLQPYIDEVLRLFGPSRVLYGSDWPVCRVAGGYTKWLAALKQAIAARTAIEHAQILGGSAQELYRLSLSDIAK</sequence>
<proteinExistence type="inferred from homology"/>
<dbReference type="EMBL" id="JAASRM010000001">
    <property type="protein sequence ID" value="NIK86753.1"/>
    <property type="molecule type" value="Genomic_DNA"/>
</dbReference>
<feature type="domain" description="Amidohydrolase-related" evidence="2">
    <location>
        <begin position="3"/>
        <end position="279"/>
    </location>
</feature>
<protein>
    <submittedName>
        <fullName evidence="3">L-fuconolactonase</fullName>
        <ecNumber evidence="3">3.1.1.-</ecNumber>
    </submittedName>
</protein>
<gene>
    <name evidence="3" type="ORF">FHS83_000071</name>
</gene>
<name>A0A846MTS3_9PROT</name>
<dbReference type="Gene3D" id="3.20.20.140">
    <property type="entry name" value="Metal-dependent hydrolases"/>
    <property type="match status" value="1"/>
</dbReference>
<evidence type="ECO:0000259" key="2">
    <source>
        <dbReference type="Pfam" id="PF04909"/>
    </source>
</evidence>
<organism evidence="3 4">
    <name type="scientific">Rhizomicrobium palustre</name>
    <dbReference type="NCBI Taxonomy" id="189966"/>
    <lineage>
        <taxon>Bacteria</taxon>
        <taxon>Pseudomonadati</taxon>
        <taxon>Pseudomonadota</taxon>
        <taxon>Alphaproteobacteria</taxon>
        <taxon>Micropepsales</taxon>
        <taxon>Micropepsaceae</taxon>
        <taxon>Rhizomicrobium</taxon>
    </lineage>
</organism>
<dbReference type="InterPro" id="IPR006680">
    <property type="entry name" value="Amidohydro-rel"/>
</dbReference>
<dbReference type="GO" id="GO:0016787">
    <property type="term" value="F:hydrolase activity"/>
    <property type="evidence" value="ECO:0007669"/>
    <property type="project" value="UniProtKB-KW"/>
</dbReference>
<evidence type="ECO:0000313" key="4">
    <source>
        <dbReference type="Proteomes" id="UP000570514"/>
    </source>
</evidence>
<keyword evidence="3" id="KW-0378">Hydrolase</keyword>
<dbReference type="SUPFAM" id="SSF51556">
    <property type="entry name" value="Metallo-dependent hydrolases"/>
    <property type="match status" value="1"/>
</dbReference>
<dbReference type="Pfam" id="PF04909">
    <property type="entry name" value="Amidohydro_2"/>
    <property type="match status" value="1"/>
</dbReference>
<reference evidence="3 4" key="1">
    <citation type="submission" date="2020-03" db="EMBL/GenBank/DDBJ databases">
        <title>Genomic Encyclopedia of Type Strains, Phase IV (KMG-IV): sequencing the most valuable type-strain genomes for metagenomic binning, comparative biology and taxonomic classification.</title>
        <authorList>
            <person name="Goeker M."/>
        </authorList>
    </citation>
    <scope>NUCLEOTIDE SEQUENCE [LARGE SCALE GENOMIC DNA]</scope>
    <source>
        <strain evidence="3 4">DSM 19867</strain>
    </source>
</reference>
<dbReference type="InterPro" id="IPR032466">
    <property type="entry name" value="Metal_Hydrolase"/>
</dbReference>
<dbReference type="EC" id="3.1.1.-" evidence="3"/>
<dbReference type="AlphaFoldDB" id="A0A846MTS3"/>
<dbReference type="PANTHER" id="PTHR43569:SF2">
    <property type="entry name" value="AMIDOHYDROLASE-RELATED DOMAIN-CONTAINING PROTEIN"/>
    <property type="match status" value="1"/>
</dbReference>
<dbReference type="PANTHER" id="PTHR43569">
    <property type="entry name" value="AMIDOHYDROLASE"/>
    <property type="match status" value="1"/>
</dbReference>
<comment type="caution">
    <text evidence="3">The sequence shown here is derived from an EMBL/GenBank/DDBJ whole genome shotgun (WGS) entry which is preliminary data.</text>
</comment>